<dbReference type="EMBL" id="MPJW01000080">
    <property type="protein sequence ID" value="OLU41589.1"/>
    <property type="molecule type" value="Genomic_DNA"/>
</dbReference>
<protein>
    <submittedName>
        <fullName evidence="1">Uncharacterized protein</fullName>
    </submittedName>
</protein>
<reference evidence="1 2" key="1">
    <citation type="submission" date="2016-11" db="EMBL/GenBank/DDBJ databases">
        <title>Description of two novel members of the family Erysipelotrichaceae: Ileibacterium lipovorans gen. nov., sp. nov. and Dubosiella newyorkensis, gen. nov., sp. nov.</title>
        <authorList>
            <person name="Cox L.M."/>
            <person name="Sohn J."/>
            <person name="Tyrrell K.L."/>
            <person name="Citron D.M."/>
            <person name="Lawson P.A."/>
            <person name="Patel N.B."/>
            <person name="Iizumi T."/>
            <person name="Perez-Perez G.I."/>
            <person name="Goldstein E.J."/>
            <person name="Blaser M.J."/>
        </authorList>
    </citation>
    <scope>NUCLEOTIDE SEQUENCE [LARGE SCALE GENOMIC DNA]</scope>
    <source>
        <strain evidence="1 2">NYU-BL-A3</strain>
    </source>
</reference>
<dbReference type="Proteomes" id="UP000186341">
    <property type="component" value="Unassembled WGS sequence"/>
</dbReference>
<dbReference type="RefSeq" id="WP_075818271.1">
    <property type="nucleotide sequence ID" value="NZ_CAOUMU010000045.1"/>
</dbReference>
<dbReference type="NCBIfam" id="NF045479">
    <property type="entry name" value="FRAT_87_prot"/>
    <property type="match status" value="1"/>
</dbReference>
<gene>
    <name evidence="1" type="ORF">BO222_03180</name>
</gene>
<dbReference type="OrthoDB" id="1654455at2"/>
<sequence>MTKEEFRKALEKAVGGTVYGEEIIKDLVGHFDETGKYAQDAKDRLDDRIGILNGWIKKHEAEGATAKVAEEKANLEIAKLALAAVE</sequence>
<proteinExistence type="predicted"/>
<dbReference type="AlphaFoldDB" id="A0A1U7NHT5"/>
<evidence type="ECO:0000313" key="1">
    <source>
        <dbReference type="EMBL" id="OLU41589.1"/>
    </source>
</evidence>
<name>A0A1U7NHT5_9FIRM</name>
<keyword evidence="2" id="KW-1185">Reference proteome</keyword>
<comment type="caution">
    <text evidence="1">The sequence shown here is derived from an EMBL/GenBank/DDBJ whole genome shotgun (WGS) entry which is preliminary data.</text>
</comment>
<evidence type="ECO:0000313" key="2">
    <source>
        <dbReference type="Proteomes" id="UP000186341"/>
    </source>
</evidence>
<dbReference type="GeneID" id="82202228"/>
<accession>A0A1U7NHT5</accession>
<organism evidence="1 2">
    <name type="scientific">Ileibacterium valens</name>
    <dbReference type="NCBI Taxonomy" id="1862668"/>
    <lineage>
        <taxon>Bacteria</taxon>
        <taxon>Bacillati</taxon>
        <taxon>Bacillota</taxon>
        <taxon>Erysipelotrichia</taxon>
        <taxon>Erysipelotrichales</taxon>
        <taxon>Erysipelotrichaceae</taxon>
        <taxon>Ileibacterium</taxon>
    </lineage>
</organism>